<protein>
    <recommendedName>
        <fullName evidence="8">C-type lectin domain-containing protein</fullName>
    </recommendedName>
</protein>
<evidence type="ECO:0000256" key="3">
    <source>
        <dbReference type="ARBA" id="ARBA00022729"/>
    </source>
</evidence>
<dbReference type="InterPro" id="IPR016186">
    <property type="entry name" value="C-type_lectin-like/link_sf"/>
</dbReference>
<evidence type="ECO:0000313" key="9">
    <source>
        <dbReference type="EMBL" id="RUS83253.1"/>
    </source>
</evidence>
<reference evidence="9 10" key="1">
    <citation type="submission" date="2019-01" db="EMBL/GenBank/DDBJ databases">
        <title>A draft genome assembly of the solar-powered sea slug Elysia chlorotica.</title>
        <authorList>
            <person name="Cai H."/>
            <person name="Li Q."/>
            <person name="Fang X."/>
            <person name="Li J."/>
            <person name="Curtis N.E."/>
            <person name="Altenburger A."/>
            <person name="Shibata T."/>
            <person name="Feng M."/>
            <person name="Maeda T."/>
            <person name="Schwartz J.A."/>
            <person name="Shigenobu S."/>
            <person name="Lundholm N."/>
            <person name="Nishiyama T."/>
            <person name="Yang H."/>
            <person name="Hasebe M."/>
            <person name="Li S."/>
            <person name="Pierce S.K."/>
            <person name="Wang J."/>
        </authorList>
    </citation>
    <scope>NUCLEOTIDE SEQUENCE [LARGE SCALE GENOMIC DNA]</scope>
    <source>
        <strain evidence="9">EC2010</strain>
        <tissue evidence="9">Whole organism of an adult</tissue>
    </source>
</reference>
<dbReference type="PANTHER" id="PTHR22799">
    <property type="entry name" value="TETRANECTIN-RELATED"/>
    <property type="match status" value="1"/>
</dbReference>
<dbReference type="EMBL" id="RQTK01000251">
    <property type="protein sequence ID" value="RUS83253.1"/>
    <property type="molecule type" value="Genomic_DNA"/>
</dbReference>
<dbReference type="GO" id="GO:0030246">
    <property type="term" value="F:carbohydrate binding"/>
    <property type="evidence" value="ECO:0007669"/>
    <property type="project" value="UniProtKB-KW"/>
</dbReference>
<dbReference type="InterPro" id="IPR016187">
    <property type="entry name" value="CTDL_fold"/>
</dbReference>
<evidence type="ECO:0000259" key="8">
    <source>
        <dbReference type="PROSITE" id="PS50041"/>
    </source>
</evidence>
<evidence type="ECO:0000256" key="2">
    <source>
        <dbReference type="ARBA" id="ARBA00022525"/>
    </source>
</evidence>
<name>A0A3S1B9X2_ELYCH</name>
<feature type="signal peptide" evidence="7">
    <location>
        <begin position="1"/>
        <end position="18"/>
    </location>
</feature>
<dbReference type="OrthoDB" id="6153286at2759"/>
<dbReference type="PANTHER" id="PTHR22799:SF1">
    <property type="entry name" value="C-TYPE LECTIN DOMAIN FAMILY 11 MEMBER A"/>
    <property type="match status" value="1"/>
</dbReference>
<accession>A0A3S1B9X2</accession>
<dbReference type="Gene3D" id="3.10.100.10">
    <property type="entry name" value="Mannose-Binding Protein A, subunit A"/>
    <property type="match status" value="1"/>
</dbReference>
<dbReference type="GO" id="GO:0005615">
    <property type="term" value="C:extracellular space"/>
    <property type="evidence" value="ECO:0007669"/>
    <property type="project" value="TreeGrafter"/>
</dbReference>
<keyword evidence="6" id="KW-0175">Coiled coil</keyword>
<evidence type="ECO:0000256" key="7">
    <source>
        <dbReference type="SAM" id="SignalP"/>
    </source>
</evidence>
<comment type="caution">
    <text evidence="9">The sequence shown here is derived from an EMBL/GenBank/DDBJ whole genome shotgun (WGS) entry which is preliminary data.</text>
</comment>
<dbReference type="GO" id="GO:0008083">
    <property type="term" value="F:growth factor activity"/>
    <property type="evidence" value="ECO:0007669"/>
    <property type="project" value="TreeGrafter"/>
</dbReference>
<dbReference type="InterPro" id="IPR051663">
    <property type="entry name" value="CLec_Tetranectin-domain"/>
</dbReference>
<dbReference type="SUPFAM" id="SSF56436">
    <property type="entry name" value="C-type lectin-like"/>
    <property type="match status" value="1"/>
</dbReference>
<sequence>MALTFICIPFLVVSLTNAEGVPDGPISLDVTVSGTLPQAVSVMCSLEPSLVSMDTVDSLRIYGSKPNSKKQDLQTLASVDRWDSNPRLLNSLSSDDVSVDGFLGFGANRSELVLSWTSPSMPEHQRFKCSARGIDQSGQTVTISELVNVNSQQFCHATNLDPIVDKIDNFAVPFNNMNTVLNKVENRLDNLNHAFNDSSHDRNDIVLSALQGLQQEVNRKLDKAEKYTATHMNDFSQFLNGLSDTMQSLQQALDSQASRMKSLEARHVFDVSGEFRGKHYLASKQASTFNITEVDKTCESYGGYIAEIDDQAENDFVFNFVKTVGPRQKYAVGNNDIDEEGKYVFYHSKKPVVFSKWIKNEPNNDRGNEDCVGIYVQYDGLNDFPCDHVLNFICEVKL</sequence>
<dbReference type="Gene3D" id="1.20.1480.30">
    <property type="entry name" value="Designed four-helix bundle protein"/>
    <property type="match status" value="1"/>
</dbReference>
<evidence type="ECO:0000256" key="4">
    <source>
        <dbReference type="ARBA" id="ARBA00022734"/>
    </source>
</evidence>
<feature type="chain" id="PRO_5018538398" description="C-type lectin domain-containing protein" evidence="7">
    <location>
        <begin position="19"/>
        <end position="398"/>
    </location>
</feature>
<dbReference type="AlphaFoldDB" id="A0A3S1B9X2"/>
<evidence type="ECO:0000256" key="1">
    <source>
        <dbReference type="ARBA" id="ARBA00004613"/>
    </source>
</evidence>
<dbReference type="Proteomes" id="UP000271974">
    <property type="component" value="Unassembled WGS sequence"/>
</dbReference>
<dbReference type="PROSITE" id="PS00615">
    <property type="entry name" value="C_TYPE_LECTIN_1"/>
    <property type="match status" value="1"/>
</dbReference>
<feature type="coiled-coil region" evidence="6">
    <location>
        <begin position="174"/>
        <end position="266"/>
    </location>
</feature>
<evidence type="ECO:0000313" key="10">
    <source>
        <dbReference type="Proteomes" id="UP000271974"/>
    </source>
</evidence>
<evidence type="ECO:0000256" key="6">
    <source>
        <dbReference type="SAM" id="Coils"/>
    </source>
</evidence>
<keyword evidence="2" id="KW-0964">Secreted</keyword>
<dbReference type="Pfam" id="PF00059">
    <property type="entry name" value="Lectin_C"/>
    <property type="match status" value="1"/>
</dbReference>
<keyword evidence="4" id="KW-0430">Lectin</keyword>
<dbReference type="SMART" id="SM00034">
    <property type="entry name" value="CLECT"/>
    <property type="match status" value="1"/>
</dbReference>
<dbReference type="CDD" id="cd00037">
    <property type="entry name" value="CLECT"/>
    <property type="match status" value="1"/>
</dbReference>
<dbReference type="PROSITE" id="PS50041">
    <property type="entry name" value="C_TYPE_LECTIN_2"/>
    <property type="match status" value="1"/>
</dbReference>
<organism evidence="9 10">
    <name type="scientific">Elysia chlorotica</name>
    <name type="common">Eastern emerald elysia</name>
    <name type="synonym">Sea slug</name>
    <dbReference type="NCBI Taxonomy" id="188477"/>
    <lineage>
        <taxon>Eukaryota</taxon>
        <taxon>Metazoa</taxon>
        <taxon>Spiralia</taxon>
        <taxon>Lophotrochozoa</taxon>
        <taxon>Mollusca</taxon>
        <taxon>Gastropoda</taxon>
        <taxon>Heterobranchia</taxon>
        <taxon>Euthyneura</taxon>
        <taxon>Panpulmonata</taxon>
        <taxon>Sacoglossa</taxon>
        <taxon>Placobranchoidea</taxon>
        <taxon>Plakobranchidae</taxon>
        <taxon>Elysia</taxon>
    </lineage>
</organism>
<feature type="domain" description="C-type lectin" evidence="8">
    <location>
        <begin position="275"/>
        <end position="395"/>
    </location>
</feature>
<gene>
    <name evidence="9" type="ORF">EGW08_008976</name>
</gene>
<dbReference type="InterPro" id="IPR001304">
    <property type="entry name" value="C-type_lectin-like"/>
</dbReference>
<evidence type="ECO:0000256" key="5">
    <source>
        <dbReference type="ARBA" id="ARBA00023157"/>
    </source>
</evidence>
<proteinExistence type="predicted"/>
<comment type="subcellular location">
    <subcellularLocation>
        <location evidence="1">Secreted</location>
    </subcellularLocation>
</comment>
<keyword evidence="5" id="KW-1015">Disulfide bond</keyword>
<dbReference type="InterPro" id="IPR018378">
    <property type="entry name" value="C-type_lectin_CS"/>
</dbReference>
<keyword evidence="3 7" id="KW-0732">Signal</keyword>
<keyword evidence="10" id="KW-1185">Reference proteome</keyword>